<dbReference type="HOGENOM" id="CLU_700511_0_0_1"/>
<gene>
    <name evidence="2" type="ORF">M422DRAFT_255222</name>
</gene>
<feature type="compositionally biased region" description="Polar residues" evidence="1">
    <location>
        <begin position="265"/>
        <end position="274"/>
    </location>
</feature>
<dbReference type="EMBL" id="KN837135">
    <property type="protein sequence ID" value="KIJ41607.1"/>
    <property type="molecule type" value="Genomic_DNA"/>
</dbReference>
<feature type="compositionally biased region" description="Basic residues" evidence="1">
    <location>
        <begin position="381"/>
        <end position="392"/>
    </location>
</feature>
<protein>
    <submittedName>
        <fullName evidence="2">Unplaced genomic scaffold SPHSTscaffold_60, whole genome shotgun sequence</fullName>
    </submittedName>
</protein>
<feature type="compositionally biased region" description="Polar residues" evidence="1">
    <location>
        <begin position="343"/>
        <end position="355"/>
    </location>
</feature>
<evidence type="ECO:0000313" key="2">
    <source>
        <dbReference type="EMBL" id="KIJ41607.1"/>
    </source>
</evidence>
<evidence type="ECO:0000313" key="3">
    <source>
        <dbReference type="Proteomes" id="UP000054279"/>
    </source>
</evidence>
<name>A0A0C9VJ53_SPHS4</name>
<feature type="region of interest" description="Disordered" evidence="1">
    <location>
        <begin position="265"/>
        <end position="412"/>
    </location>
</feature>
<keyword evidence="3" id="KW-1185">Reference proteome</keyword>
<sequence>MSMTLIFGNFSVFGAEISQIGKNQHVVYKTSVHTDDGRESFPAYIRTFLPGSSTPLEDNTTVFLYGKLCASCRSPFLIEVINMFCYPGDPTDPFHGAGPSFCPRVSILGHVQNSTDIPTYEGRRMFTLISSAWVRDQHQASAFMAFFDGSPRWKKLAVPNKNSCVYVIGALASRDEETQTVRIRIEDITFNAGARSDVVATDGNKVNSLARPSAMSAWAISSGSTTNAQGTAFNMATNGANGSMTANEAPSVPAETTNSTTQLQLTGHEQTCRTQPERPKTSRPVSTLPLEQIRSPDDINVTARTERVMIGGRPATPHPWNPEPNEPNQCPPPDASSVPVLSHSKSITSTESEALTTPPPTVTPRRGRPKRKVPNTPPRTRGTKGTKNIRVRRVVESPVDTSSDVTMEDTTPVEVPVVNVEAA</sequence>
<reference evidence="2 3" key="1">
    <citation type="submission" date="2014-06" db="EMBL/GenBank/DDBJ databases">
        <title>Evolutionary Origins and Diversification of the Mycorrhizal Mutualists.</title>
        <authorList>
            <consortium name="DOE Joint Genome Institute"/>
            <consortium name="Mycorrhizal Genomics Consortium"/>
            <person name="Kohler A."/>
            <person name="Kuo A."/>
            <person name="Nagy L.G."/>
            <person name="Floudas D."/>
            <person name="Copeland A."/>
            <person name="Barry K.W."/>
            <person name="Cichocki N."/>
            <person name="Veneault-Fourrey C."/>
            <person name="LaButti K."/>
            <person name="Lindquist E.A."/>
            <person name="Lipzen A."/>
            <person name="Lundell T."/>
            <person name="Morin E."/>
            <person name="Murat C."/>
            <person name="Riley R."/>
            <person name="Ohm R."/>
            <person name="Sun H."/>
            <person name="Tunlid A."/>
            <person name="Henrissat B."/>
            <person name="Grigoriev I.V."/>
            <person name="Hibbett D.S."/>
            <person name="Martin F."/>
        </authorList>
    </citation>
    <scope>NUCLEOTIDE SEQUENCE [LARGE SCALE GENOMIC DNA]</scope>
    <source>
        <strain evidence="2 3">SS14</strain>
    </source>
</reference>
<accession>A0A0C9VJ53</accession>
<dbReference type="Proteomes" id="UP000054279">
    <property type="component" value="Unassembled WGS sequence"/>
</dbReference>
<dbReference type="AlphaFoldDB" id="A0A0C9VJ53"/>
<evidence type="ECO:0000256" key="1">
    <source>
        <dbReference type="SAM" id="MobiDB-lite"/>
    </source>
</evidence>
<feature type="compositionally biased region" description="Pro residues" evidence="1">
    <location>
        <begin position="316"/>
        <end position="334"/>
    </location>
</feature>
<organism evidence="2 3">
    <name type="scientific">Sphaerobolus stellatus (strain SS14)</name>
    <dbReference type="NCBI Taxonomy" id="990650"/>
    <lineage>
        <taxon>Eukaryota</taxon>
        <taxon>Fungi</taxon>
        <taxon>Dikarya</taxon>
        <taxon>Basidiomycota</taxon>
        <taxon>Agaricomycotina</taxon>
        <taxon>Agaricomycetes</taxon>
        <taxon>Phallomycetidae</taxon>
        <taxon>Geastrales</taxon>
        <taxon>Sphaerobolaceae</taxon>
        <taxon>Sphaerobolus</taxon>
    </lineage>
</organism>
<proteinExistence type="predicted"/>